<organism evidence="6 7">
    <name type="scientific">Papiliotrema laurentii</name>
    <name type="common">Cryptococcus laurentii</name>
    <dbReference type="NCBI Taxonomy" id="5418"/>
    <lineage>
        <taxon>Eukaryota</taxon>
        <taxon>Fungi</taxon>
        <taxon>Dikarya</taxon>
        <taxon>Basidiomycota</taxon>
        <taxon>Agaricomycotina</taxon>
        <taxon>Tremellomycetes</taxon>
        <taxon>Tremellales</taxon>
        <taxon>Rhynchogastremaceae</taxon>
        <taxon>Papiliotrema</taxon>
    </lineage>
</organism>
<sequence length="907" mass="100999">MTQQRQPLGGFDKVLEEEDEGEEKMDHRKRKRNRTIRSCVPCHNHKRKCDRKRPCGRCTALGLTGTCVYEVDEVRDMNDPTVAETDRLRKRIAELEQVVRELRQRNPARSNNAPPAIGQASNQPSPALAHDSENDKLQDNKKRRVIVDRFARFKIDEAAMAAIASAAAAGGDGPVDSMNGTRAGDGPMLSSAPADENGPRKTDYKAEPYGTYLLPGEEMVYDRIGRKAFLGAAAGKSMLRRLRELTSCTPQGMTSGDQDLLSVPEDAAFTGVLPDSRKTFPFTTIWSHENFSGEIMGLLPNKEQSEILFQSWREEICSFFLGWHLPTLEADYRKFFAMSTSERMNVPLSSLSLYLMICSLGSLIRASRAEIFGHPDRHTHIDVKPPPRDPKDLTSSRLQSELYLSGAYQALRLCSFMSNPSVHTIQAQILINIYLLNSERAADAWAQTGSLVRQCIAMGLHVDPVSLDPKVSIREAEVRRRMWWTVAGLDALLCLSFGRPSVINFYKTNLPQDREDETLSDAPGTANVILPPSNVLNNETTESTYHAAYFQLAIPSYELLDRLFHVDRGYSRSAIYGWFRPSPDAYVSRSTSEEDEGHTYEGAIRLAQDIITWYSHIPRGMRFEMEEDTAERLNKELPYRRMNQMLALCVKTFMIIMVLHRPYLRADPAAYPESADMCLKAALMILSAYRVGSSAKASIFWSWWTMSYRAFHAGAVCAFLAIREPNGTQAKICMDAVKGAIDVLEDRSTTWNSAHPVQADLCNGLVKLYKLASAATSQKAPQGATAKHDRNRLSAHWAPMNEGFPPQLNMPVQSFGPETAIFPGTPLSQIRGFPNATSPGPNPAATGDVVRQPSPLMVPQPFQPPEALSMTGDGFNGPESFALPQFWASMFGIKMEENTAPQPTLSG</sequence>
<accession>A0AAD9D0V7</accession>
<dbReference type="SMART" id="SM00906">
    <property type="entry name" value="Fungal_trans"/>
    <property type="match status" value="1"/>
</dbReference>
<dbReference type="GO" id="GO:0003677">
    <property type="term" value="F:DNA binding"/>
    <property type="evidence" value="ECO:0007669"/>
    <property type="project" value="InterPro"/>
</dbReference>
<keyword evidence="2" id="KW-0479">Metal-binding</keyword>
<dbReference type="PANTHER" id="PTHR31001">
    <property type="entry name" value="UNCHARACTERIZED TRANSCRIPTIONAL REGULATORY PROTEIN"/>
    <property type="match status" value="1"/>
</dbReference>
<dbReference type="GO" id="GO:0006351">
    <property type="term" value="P:DNA-templated transcription"/>
    <property type="evidence" value="ECO:0007669"/>
    <property type="project" value="InterPro"/>
</dbReference>
<dbReference type="SUPFAM" id="SSF57701">
    <property type="entry name" value="Zn2/Cys6 DNA-binding domain"/>
    <property type="match status" value="1"/>
</dbReference>
<evidence type="ECO:0000313" key="6">
    <source>
        <dbReference type="EMBL" id="KAK1924309.1"/>
    </source>
</evidence>
<dbReference type="GO" id="GO:0008270">
    <property type="term" value="F:zinc ion binding"/>
    <property type="evidence" value="ECO:0007669"/>
    <property type="project" value="InterPro"/>
</dbReference>
<protein>
    <submittedName>
        <fullName evidence="6">Fungal-specific transcription factor domain-containing protein</fullName>
    </submittedName>
</protein>
<dbReference type="AlphaFoldDB" id="A0AAD9D0V7"/>
<dbReference type="CDD" id="cd00067">
    <property type="entry name" value="GAL4"/>
    <property type="match status" value="1"/>
</dbReference>
<feature type="domain" description="Zn(2)-C6 fungal-type" evidence="5">
    <location>
        <begin position="38"/>
        <end position="69"/>
    </location>
</feature>
<dbReference type="PROSITE" id="PS50048">
    <property type="entry name" value="ZN2_CY6_FUNGAL_2"/>
    <property type="match status" value="1"/>
</dbReference>
<dbReference type="GO" id="GO:0005634">
    <property type="term" value="C:nucleus"/>
    <property type="evidence" value="ECO:0007669"/>
    <property type="project" value="UniProtKB-SubCell"/>
</dbReference>
<evidence type="ECO:0000256" key="3">
    <source>
        <dbReference type="ARBA" id="ARBA00023242"/>
    </source>
</evidence>
<dbReference type="InterPro" id="IPR036864">
    <property type="entry name" value="Zn2-C6_fun-type_DNA-bd_sf"/>
</dbReference>
<keyword evidence="7" id="KW-1185">Reference proteome</keyword>
<name>A0AAD9D0V7_PAPLA</name>
<feature type="region of interest" description="Disordered" evidence="4">
    <location>
        <begin position="102"/>
        <end position="140"/>
    </location>
</feature>
<dbReference type="GO" id="GO:0000981">
    <property type="term" value="F:DNA-binding transcription factor activity, RNA polymerase II-specific"/>
    <property type="evidence" value="ECO:0007669"/>
    <property type="project" value="InterPro"/>
</dbReference>
<comment type="caution">
    <text evidence="6">The sequence shown here is derived from an EMBL/GenBank/DDBJ whole genome shotgun (WGS) entry which is preliminary data.</text>
</comment>
<dbReference type="SMART" id="SM00066">
    <property type="entry name" value="GAL4"/>
    <property type="match status" value="1"/>
</dbReference>
<evidence type="ECO:0000256" key="1">
    <source>
        <dbReference type="ARBA" id="ARBA00004123"/>
    </source>
</evidence>
<feature type="compositionally biased region" description="Polar residues" evidence="4">
    <location>
        <begin position="107"/>
        <end position="125"/>
    </location>
</feature>
<comment type="subcellular location">
    <subcellularLocation>
        <location evidence="1">Nucleus</location>
    </subcellularLocation>
</comment>
<dbReference type="PROSITE" id="PS00463">
    <property type="entry name" value="ZN2_CY6_FUNGAL_1"/>
    <property type="match status" value="1"/>
</dbReference>
<dbReference type="Gene3D" id="4.10.240.10">
    <property type="entry name" value="Zn(2)-C6 fungal-type DNA-binding domain"/>
    <property type="match status" value="1"/>
</dbReference>
<evidence type="ECO:0000256" key="2">
    <source>
        <dbReference type="ARBA" id="ARBA00022723"/>
    </source>
</evidence>
<dbReference type="CDD" id="cd12148">
    <property type="entry name" value="fungal_TF_MHR"/>
    <property type="match status" value="1"/>
</dbReference>
<evidence type="ECO:0000259" key="5">
    <source>
        <dbReference type="PROSITE" id="PS50048"/>
    </source>
</evidence>
<dbReference type="InterPro" id="IPR050613">
    <property type="entry name" value="Sec_Metabolite_Reg"/>
</dbReference>
<keyword evidence="3" id="KW-0539">Nucleus</keyword>
<evidence type="ECO:0000256" key="4">
    <source>
        <dbReference type="SAM" id="MobiDB-lite"/>
    </source>
</evidence>
<dbReference type="InterPro" id="IPR001138">
    <property type="entry name" value="Zn2Cys6_DnaBD"/>
</dbReference>
<feature type="region of interest" description="Disordered" evidence="4">
    <location>
        <begin position="167"/>
        <end position="204"/>
    </location>
</feature>
<dbReference type="Pfam" id="PF04082">
    <property type="entry name" value="Fungal_trans"/>
    <property type="match status" value="1"/>
</dbReference>
<feature type="compositionally biased region" description="Basic and acidic residues" evidence="4">
    <location>
        <begin position="130"/>
        <end position="140"/>
    </location>
</feature>
<proteinExistence type="predicted"/>
<dbReference type="EMBL" id="JAODAN010000005">
    <property type="protein sequence ID" value="KAK1924309.1"/>
    <property type="molecule type" value="Genomic_DNA"/>
</dbReference>
<dbReference type="PANTHER" id="PTHR31001:SF81">
    <property type="entry name" value="ZN(II)2CYS6 TRANSCRIPTION FACTOR"/>
    <property type="match status" value="1"/>
</dbReference>
<gene>
    <name evidence="6" type="ORF">DB88DRAFT_438858</name>
</gene>
<evidence type="ECO:0000313" key="7">
    <source>
        <dbReference type="Proteomes" id="UP001182556"/>
    </source>
</evidence>
<reference evidence="6" key="1">
    <citation type="submission" date="2023-02" db="EMBL/GenBank/DDBJ databases">
        <title>Identification and recombinant expression of a fungal hydrolase from Papiliotrema laurentii that hydrolyzes apple cutin and clears colloidal polyester polyurethane.</title>
        <authorList>
            <consortium name="DOE Joint Genome Institute"/>
            <person name="Roman V.A."/>
            <person name="Bojanowski C."/>
            <person name="Crable B.R."/>
            <person name="Wagner D.N."/>
            <person name="Hung C.S."/>
            <person name="Nadeau L.J."/>
            <person name="Schratz L."/>
            <person name="Haridas S."/>
            <person name="Pangilinan J."/>
            <person name="Lipzen A."/>
            <person name="Na H."/>
            <person name="Yan M."/>
            <person name="Ng V."/>
            <person name="Grigoriev I.V."/>
            <person name="Spatafora J.W."/>
            <person name="Barlow D."/>
            <person name="Biffinger J."/>
            <person name="Kelley-Loughnane N."/>
            <person name="Varaljay V.A."/>
            <person name="Crookes-Goodson W.J."/>
        </authorList>
    </citation>
    <scope>NUCLEOTIDE SEQUENCE</scope>
    <source>
        <strain evidence="6">5307AH</strain>
    </source>
</reference>
<dbReference type="InterPro" id="IPR007219">
    <property type="entry name" value="XnlR_reg_dom"/>
</dbReference>
<dbReference type="Pfam" id="PF00172">
    <property type="entry name" value="Zn_clus"/>
    <property type="match status" value="1"/>
</dbReference>
<feature type="region of interest" description="Disordered" evidence="4">
    <location>
        <begin position="1"/>
        <end position="31"/>
    </location>
</feature>
<dbReference type="Proteomes" id="UP001182556">
    <property type="component" value="Unassembled WGS sequence"/>
</dbReference>